<dbReference type="InterPro" id="IPR015943">
    <property type="entry name" value="WD40/YVTN_repeat-like_dom_sf"/>
</dbReference>
<evidence type="ECO:0000313" key="3">
    <source>
        <dbReference type="EMBL" id="KAE9983269.1"/>
    </source>
</evidence>
<dbReference type="AlphaFoldDB" id="A0A8H3VA80"/>
<sequence>MLQELPFELLSQVVALLPTAQSIHHLSLCNHALHRFIEDEGWKIFVQTQFPSLPARDHWREAAQSMTTLSRNLDRKAFLARYVEPSNFVVSLPDRDLKTQWRKPRGQTMGYQPVIDSYEESIGSKWDARKQVLAWSAGSELVMRVKEMGKSLVPERRGTYSYLDHYGHRTRWFTYKPPKAMEGRDDITCMKLLSGPYRSENPSGTTEHVIHGTASGKLHLSHLELNRSSYNTLGSVFETNRRHVRSADVAPRDQQVLAACLADTSMVLYKVPEYLYNAPEDHQSISPYCERSVLQAGKGHRIWSTKFLSDGSLALGLGPSAKPVHVYQVGMDGLSKNPVREFGMEVDAWNGDDRVDIVSPPVNPSKEKTTSVYPVMPLPWSSTAGHAPGEVFLSGCYDGIIRVHDMRSKSDHVSTYFDPADDGAIYSLQTLGRERLAAGSSRHSIIKFFDLRVAGGRVYHYTDLERSNSDRMQALSISTSEPGQSDWNLFLNPRNQFQQPQRWQRSANRATESPVYSLSSPSPSSPSLFAGVENNIVELDFVSMLDKHPDPIFARGLVRDHRGDINIARSWNPKGDVLNFAMVEHTKTMRLRTQAGVGKYAGALAGYDERWRDGS</sequence>
<evidence type="ECO:0000256" key="1">
    <source>
        <dbReference type="SAM" id="MobiDB-lite"/>
    </source>
</evidence>
<dbReference type="InterPro" id="IPR001810">
    <property type="entry name" value="F-box_dom"/>
</dbReference>
<dbReference type="Proteomes" id="UP000433883">
    <property type="component" value="Unassembled WGS sequence"/>
</dbReference>
<feature type="domain" description="F-box" evidence="2">
    <location>
        <begin position="1"/>
        <end position="45"/>
    </location>
</feature>
<protein>
    <recommendedName>
        <fullName evidence="2">F-box domain-containing protein</fullName>
    </recommendedName>
</protein>
<dbReference type="EMBL" id="WNWQ01000031">
    <property type="protein sequence ID" value="KAE9983269.1"/>
    <property type="molecule type" value="Genomic_DNA"/>
</dbReference>
<feature type="region of interest" description="Disordered" evidence="1">
    <location>
        <begin position="498"/>
        <end position="525"/>
    </location>
</feature>
<organism evidence="3 4">
    <name type="scientific">Venturia inaequalis</name>
    <name type="common">Apple scab fungus</name>
    <dbReference type="NCBI Taxonomy" id="5025"/>
    <lineage>
        <taxon>Eukaryota</taxon>
        <taxon>Fungi</taxon>
        <taxon>Dikarya</taxon>
        <taxon>Ascomycota</taxon>
        <taxon>Pezizomycotina</taxon>
        <taxon>Dothideomycetes</taxon>
        <taxon>Pleosporomycetidae</taxon>
        <taxon>Venturiales</taxon>
        <taxon>Venturiaceae</taxon>
        <taxon>Venturia</taxon>
    </lineage>
</organism>
<accession>A0A8H3VA80</accession>
<evidence type="ECO:0000259" key="2">
    <source>
        <dbReference type="PROSITE" id="PS50181"/>
    </source>
</evidence>
<dbReference type="PROSITE" id="PS50181">
    <property type="entry name" value="FBOX"/>
    <property type="match status" value="1"/>
</dbReference>
<dbReference type="Gene3D" id="2.130.10.10">
    <property type="entry name" value="YVTN repeat-like/Quinoprotein amine dehydrogenase"/>
    <property type="match status" value="1"/>
</dbReference>
<dbReference type="InterPro" id="IPR036322">
    <property type="entry name" value="WD40_repeat_dom_sf"/>
</dbReference>
<feature type="compositionally biased region" description="Polar residues" evidence="1">
    <location>
        <begin position="498"/>
        <end position="511"/>
    </location>
</feature>
<evidence type="ECO:0000313" key="4">
    <source>
        <dbReference type="Proteomes" id="UP000433883"/>
    </source>
</evidence>
<proteinExistence type="predicted"/>
<gene>
    <name evidence="3" type="ORF">BLS_004691</name>
</gene>
<comment type="caution">
    <text evidence="3">The sequence shown here is derived from an EMBL/GenBank/DDBJ whole genome shotgun (WGS) entry which is preliminary data.</text>
</comment>
<reference evidence="3 4" key="1">
    <citation type="submission" date="2019-11" db="EMBL/GenBank/DDBJ databases">
        <title>Venturia inaequalis Genome Resource.</title>
        <authorList>
            <person name="Lichtner F.J."/>
        </authorList>
    </citation>
    <scope>NUCLEOTIDE SEQUENCE [LARGE SCALE GENOMIC DNA]</scope>
    <source>
        <strain evidence="3">Bline_iso_100314</strain>
    </source>
</reference>
<name>A0A8H3VA80_VENIN</name>
<dbReference type="SUPFAM" id="SSF50978">
    <property type="entry name" value="WD40 repeat-like"/>
    <property type="match status" value="1"/>
</dbReference>
<feature type="compositionally biased region" description="Low complexity" evidence="1">
    <location>
        <begin position="513"/>
        <end position="525"/>
    </location>
</feature>